<feature type="domain" description="HTH cro/C1-type" evidence="1">
    <location>
        <begin position="8"/>
        <end position="62"/>
    </location>
</feature>
<evidence type="ECO:0000259" key="1">
    <source>
        <dbReference type="PROSITE" id="PS50943"/>
    </source>
</evidence>
<dbReference type="RefSeq" id="WP_101464090.1">
    <property type="nucleotide sequence ID" value="NZ_PJMW01000002.1"/>
</dbReference>
<evidence type="ECO:0000313" key="2">
    <source>
        <dbReference type="EMBL" id="PKV77426.1"/>
    </source>
</evidence>
<dbReference type="SMART" id="SM00530">
    <property type="entry name" value="HTH_XRE"/>
    <property type="match status" value="1"/>
</dbReference>
<dbReference type="CDD" id="cd00093">
    <property type="entry name" value="HTH_XRE"/>
    <property type="match status" value="1"/>
</dbReference>
<dbReference type="PROSITE" id="PS50943">
    <property type="entry name" value="HTH_CROC1"/>
    <property type="match status" value="1"/>
</dbReference>
<keyword evidence="3" id="KW-1185">Reference proteome</keyword>
<protein>
    <submittedName>
        <fullName evidence="2">Helix-turn-helix protein</fullName>
    </submittedName>
</protein>
<dbReference type="InterPro" id="IPR001387">
    <property type="entry name" value="Cro/C1-type_HTH"/>
</dbReference>
<accession>A0A2N3V736</accession>
<dbReference type="InterPro" id="IPR010982">
    <property type="entry name" value="Lambda_DNA-bd_dom_sf"/>
</dbReference>
<reference evidence="2 3" key="1">
    <citation type="submission" date="2017-12" db="EMBL/GenBank/DDBJ databases">
        <title>Sequencing the genomes of 1000 Actinobacteria strains.</title>
        <authorList>
            <person name="Klenk H.-P."/>
        </authorList>
    </citation>
    <scope>NUCLEOTIDE SEQUENCE [LARGE SCALE GENOMIC DNA]</scope>
    <source>
        <strain evidence="2 3">DSM 44489</strain>
    </source>
</reference>
<evidence type="ECO:0000313" key="3">
    <source>
        <dbReference type="Proteomes" id="UP000233766"/>
    </source>
</evidence>
<dbReference type="OrthoDB" id="3213425at2"/>
<dbReference type="GO" id="GO:0003677">
    <property type="term" value="F:DNA binding"/>
    <property type="evidence" value="ECO:0007669"/>
    <property type="project" value="InterPro"/>
</dbReference>
<dbReference type="Pfam" id="PF13560">
    <property type="entry name" value="HTH_31"/>
    <property type="match status" value="1"/>
</dbReference>
<comment type="caution">
    <text evidence="2">The sequence shown here is derived from an EMBL/GenBank/DDBJ whole genome shotgun (WGS) entry which is preliminary data.</text>
</comment>
<dbReference type="Proteomes" id="UP000233766">
    <property type="component" value="Unassembled WGS sequence"/>
</dbReference>
<dbReference type="Gene3D" id="1.10.260.40">
    <property type="entry name" value="lambda repressor-like DNA-binding domains"/>
    <property type="match status" value="1"/>
</dbReference>
<dbReference type="EMBL" id="PJMW01000002">
    <property type="protein sequence ID" value="PKV77426.1"/>
    <property type="molecule type" value="Genomic_DNA"/>
</dbReference>
<dbReference type="SUPFAM" id="SSF47413">
    <property type="entry name" value="lambda repressor-like DNA-binding domains"/>
    <property type="match status" value="1"/>
</dbReference>
<sequence>MTEVGSALRAARTAAGISLQGMSARTNYSKPYLGQLETGARMVRAEHVAAYASALHTPLDHLRDRLTVESVNELDDLPTQLSSLLLPPVAQPRGDHPAFAATELADAEQLASWARARQWDDGPAPRRAVLAWLSVNLPRLQQLSAAGGHGRAFRAGAELADIAAAMSWDVEDVAAGRRYSVAAARLSHAAGEEVLTAAILAEASWQLLDSGRPAEGLEVAQLAQYLARRSATPALRVALAELEAYAHGILGEHAAFQRAIVVAAECRGEAATSRVEAGEIAAGDRVADRTLTAVTLSMLLGPRRDWPGPGQQSRLLGKSYRHLIATRPDLARIAFGDLDAPLPPEFLTPAMAAISSARLHLMIGEPEQAATQVGQALSFDNRPSGRTAARLSDFWHESAEFAAVPAVGEMRAVIGELVGHPGFGPHAVIWP</sequence>
<dbReference type="AlphaFoldDB" id="A0A2N3V736"/>
<organism evidence="2 3">
    <name type="scientific">Nocardia fluminea</name>
    <dbReference type="NCBI Taxonomy" id="134984"/>
    <lineage>
        <taxon>Bacteria</taxon>
        <taxon>Bacillati</taxon>
        <taxon>Actinomycetota</taxon>
        <taxon>Actinomycetes</taxon>
        <taxon>Mycobacteriales</taxon>
        <taxon>Nocardiaceae</taxon>
        <taxon>Nocardia</taxon>
    </lineage>
</organism>
<proteinExistence type="predicted"/>
<name>A0A2N3V736_9NOCA</name>
<gene>
    <name evidence="2" type="ORF">ATK86_1766</name>
</gene>